<dbReference type="InterPro" id="IPR027417">
    <property type="entry name" value="P-loop_NTPase"/>
</dbReference>
<dbReference type="AlphaFoldDB" id="A0A8K0A3R9"/>
<gene>
    <name evidence="5" type="primary">WRN</name>
    <name evidence="5" type="ORF">BLAG_LOCUS20789</name>
</gene>
<evidence type="ECO:0000256" key="3">
    <source>
        <dbReference type="ARBA" id="ARBA00034808"/>
    </source>
</evidence>
<dbReference type="EC" id="5.6.2.4" evidence="3"/>
<comment type="similarity">
    <text evidence="1">Belongs to the helicase family. RecQ subfamily.</text>
</comment>
<dbReference type="Proteomes" id="UP000838412">
    <property type="component" value="Chromosome 6"/>
</dbReference>
<dbReference type="GO" id="GO:0000723">
    <property type="term" value="P:telomere maintenance"/>
    <property type="evidence" value="ECO:0007669"/>
    <property type="project" value="TreeGrafter"/>
</dbReference>
<dbReference type="PANTHER" id="PTHR13710:SF157">
    <property type="entry name" value="DNA HELICASE"/>
    <property type="match status" value="1"/>
</dbReference>
<dbReference type="GO" id="GO:0000724">
    <property type="term" value="P:double-strand break repair via homologous recombination"/>
    <property type="evidence" value="ECO:0007669"/>
    <property type="project" value="TreeGrafter"/>
</dbReference>
<dbReference type="PANTHER" id="PTHR13710">
    <property type="entry name" value="DNA HELICASE RECQ FAMILY MEMBER"/>
    <property type="match status" value="1"/>
</dbReference>
<evidence type="ECO:0000259" key="4">
    <source>
        <dbReference type="PROSITE" id="PS51194"/>
    </source>
</evidence>
<dbReference type="PROSITE" id="PS51194">
    <property type="entry name" value="HELICASE_CTER"/>
    <property type="match status" value="1"/>
</dbReference>
<dbReference type="GO" id="GO:0009378">
    <property type="term" value="F:four-way junction helicase activity"/>
    <property type="evidence" value="ECO:0007669"/>
    <property type="project" value="TreeGrafter"/>
</dbReference>
<dbReference type="Pfam" id="PF00271">
    <property type="entry name" value="Helicase_C"/>
    <property type="match status" value="1"/>
</dbReference>
<dbReference type="GO" id="GO:0043138">
    <property type="term" value="F:3'-5' DNA helicase activity"/>
    <property type="evidence" value="ECO:0007669"/>
    <property type="project" value="UniProtKB-EC"/>
</dbReference>
<dbReference type="OrthoDB" id="6108236at2759"/>
<proteinExistence type="inferred from homology"/>
<evidence type="ECO:0000256" key="1">
    <source>
        <dbReference type="ARBA" id="ARBA00005446"/>
    </source>
</evidence>
<dbReference type="SUPFAM" id="SSF52540">
    <property type="entry name" value="P-loop containing nucleoside triphosphate hydrolases"/>
    <property type="match status" value="1"/>
</dbReference>
<dbReference type="Gene3D" id="3.40.50.300">
    <property type="entry name" value="P-loop containing nucleotide triphosphate hydrolases"/>
    <property type="match status" value="2"/>
</dbReference>
<dbReference type="GO" id="GO:0005654">
    <property type="term" value="C:nucleoplasm"/>
    <property type="evidence" value="ECO:0007669"/>
    <property type="project" value="TreeGrafter"/>
</dbReference>
<evidence type="ECO:0000256" key="2">
    <source>
        <dbReference type="ARBA" id="ARBA00034617"/>
    </source>
</evidence>
<dbReference type="GO" id="GO:0005737">
    <property type="term" value="C:cytoplasm"/>
    <property type="evidence" value="ECO:0007669"/>
    <property type="project" value="TreeGrafter"/>
</dbReference>
<evidence type="ECO:0000313" key="6">
    <source>
        <dbReference type="Proteomes" id="UP000838412"/>
    </source>
</evidence>
<reference evidence="5" key="1">
    <citation type="submission" date="2022-01" db="EMBL/GenBank/DDBJ databases">
        <authorList>
            <person name="Braso-Vives M."/>
        </authorList>
    </citation>
    <scope>NUCLEOTIDE SEQUENCE</scope>
</reference>
<keyword evidence="6" id="KW-1185">Reference proteome</keyword>
<organism evidence="5 6">
    <name type="scientific">Branchiostoma lanceolatum</name>
    <name type="common">Common lancelet</name>
    <name type="synonym">Amphioxus lanceolatum</name>
    <dbReference type="NCBI Taxonomy" id="7740"/>
    <lineage>
        <taxon>Eukaryota</taxon>
        <taxon>Metazoa</taxon>
        <taxon>Chordata</taxon>
        <taxon>Cephalochordata</taxon>
        <taxon>Leptocardii</taxon>
        <taxon>Amphioxiformes</taxon>
        <taxon>Branchiostomatidae</taxon>
        <taxon>Branchiostoma</taxon>
    </lineage>
</organism>
<dbReference type="EMBL" id="OV696691">
    <property type="protein sequence ID" value="CAH1267431.1"/>
    <property type="molecule type" value="Genomic_DNA"/>
</dbReference>
<evidence type="ECO:0000313" key="5">
    <source>
        <dbReference type="EMBL" id="CAH1267431.1"/>
    </source>
</evidence>
<accession>A0A8K0A3R9</accession>
<dbReference type="GO" id="GO:0005694">
    <property type="term" value="C:chromosome"/>
    <property type="evidence" value="ECO:0007669"/>
    <property type="project" value="TreeGrafter"/>
</dbReference>
<feature type="domain" description="Helicase C-terminal" evidence="4">
    <location>
        <begin position="154"/>
        <end position="319"/>
    </location>
</feature>
<name>A0A8K0A3R9_BRALA</name>
<protein>
    <recommendedName>
        <fullName evidence="3">DNA 3'-5' helicase</fullName>
        <ecNumber evidence="3">5.6.2.4</ecNumber>
    </recommendedName>
</protein>
<comment type="catalytic activity">
    <reaction evidence="2">
        <text>Couples ATP hydrolysis with the unwinding of duplex DNA by translocating in the 3'-5' direction.</text>
        <dbReference type="EC" id="5.6.2.4"/>
    </reaction>
</comment>
<sequence length="367" mass="40925">MEYQIRQATKIGVKAAQVGENDAEGIANGEFPLVFGGPERWVLEDEWRDMLSSAVYQENLAGVVVDDVHLAYKWGHQSKYQSELKEAFYGLGDLRSLVKEGTPIMALTASADLQSLQRVRSILDLEEAHVVKASPNRLNVRLGLVRFPKDKTVALDWIVDEVRDKGLDMECIIIYCRHLNAVGKVFTHLKYKLGDDAWVGEKTSHNMLIGIYHSATLDKYKDRVRKSLVGEGSCRVVVASTALGTIKGVDFKNVGKVVMYGPPEDMENILQMISRAGCDGKEAHAILYYKNEQLLKVDKAVKKFVEGSSGEPCIRKRLFGHFEDSPVSVQPGHECCTNCSGDVCYESFDYFDGGLSSSESDSEDMFY</sequence>
<dbReference type="InterPro" id="IPR001650">
    <property type="entry name" value="Helicase_C-like"/>
</dbReference>